<gene>
    <name evidence="3" type="ORF">FHR32_005870</name>
</gene>
<dbReference type="GO" id="GO:0003677">
    <property type="term" value="F:DNA binding"/>
    <property type="evidence" value="ECO:0007669"/>
    <property type="project" value="InterPro"/>
</dbReference>
<organism evidence="3 4">
    <name type="scientific">Streptosporangium album</name>
    <dbReference type="NCBI Taxonomy" id="47479"/>
    <lineage>
        <taxon>Bacteria</taxon>
        <taxon>Bacillati</taxon>
        <taxon>Actinomycetota</taxon>
        <taxon>Actinomycetes</taxon>
        <taxon>Streptosporangiales</taxon>
        <taxon>Streptosporangiaceae</taxon>
        <taxon>Streptosporangium</taxon>
    </lineage>
</organism>
<reference evidence="3 4" key="1">
    <citation type="submission" date="2020-08" db="EMBL/GenBank/DDBJ databases">
        <title>Sequencing the genomes of 1000 actinobacteria strains.</title>
        <authorList>
            <person name="Klenk H.-P."/>
        </authorList>
    </citation>
    <scope>NUCLEOTIDE SEQUENCE [LARGE SCALE GENOMIC DNA]</scope>
    <source>
        <strain evidence="3 4">DSM 43023</strain>
    </source>
</reference>
<evidence type="ECO:0000313" key="3">
    <source>
        <dbReference type="EMBL" id="MBB4941493.1"/>
    </source>
</evidence>
<feature type="domain" description="Transposase IS110-like N-terminal" evidence="2">
    <location>
        <begin position="17"/>
        <end position="165"/>
    </location>
</feature>
<keyword evidence="4" id="KW-1185">Reference proteome</keyword>
<dbReference type="GO" id="GO:0006313">
    <property type="term" value="P:DNA transposition"/>
    <property type="evidence" value="ECO:0007669"/>
    <property type="project" value="InterPro"/>
</dbReference>
<protein>
    <recommendedName>
        <fullName evidence="2">Transposase IS110-like N-terminal domain-containing protein</fullName>
    </recommendedName>
</protein>
<sequence>MEDTTHEPLELIDRVAAIDIAKAGLVVCVRVPHEERPDRRRQEVREYSTLVSSLPALADWLRRQAVTLVAMEATSEYWKPVYYLLEAEGFTCWPLNAKHVKNVPGRPKTDKLDAVWLAKVVERGMCRPSLVHPKPIRQLRDLTRYRRTLVRERTRVKQRVEKLLEAERHRENQPPWEHIRAGTCSNDGTTAAAARNTHPPRRQPRPGPPARQSGNMSGSADRRNQRTGCPAARKASFTSPIRNCPKWNTDAASTASAPASTAGGKSSSEPAPPLAITGTDTAARTARIISRS</sequence>
<feature type="region of interest" description="Disordered" evidence="1">
    <location>
        <begin position="165"/>
        <end position="292"/>
    </location>
</feature>
<feature type="compositionally biased region" description="Low complexity" evidence="1">
    <location>
        <begin position="251"/>
        <end position="268"/>
    </location>
</feature>
<dbReference type="GO" id="GO:0004803">
    <property type="term" value="F:transposase activity"/>
    <property type="evidence" value="ECO:0007669"/>
    <property type="project" value="InterPro"/>
</dbReference>
<dbReference type="InterPro" id="IPR002525">
    <property type="entry name" value="Transp_IS110-like_N"/>
</dbReference>
<evidence type="ECO:0000259" key="2">
    <source>
        <dbReference type="Pfam" id="PF01548"/>
    </source>
</evidence>
<dbReference type="PANTHER" id="PTHR33055">
    <property type="entry name" value="TRANSPOSASE FOR INSERTION SEQUENCE ELEMENT IS1111A"/>
    <property type="match status" value="1"/>
</dbReference>
<feature type="compositionally biased region" description="Basic and acidic residues" evidence="1">
    <location>
        <begin position="165"/>
        <end position="180"/>
    </location>
</feature>
<name>A0A7W7S081_9ACTN</name>
<dbReference type="InterPro" id="IPR047650">
    <property type="entry name" value="Transpos_IS110"/>
</dbReference>
<comment type="caution">
    <text evidence="3">The sequence shown here is derived from an EMBL/GenBank/DDBJ whole genome shotgun (WGS) entry which is preliminary data.</text>
</comment>
<dbReference type="Proteomes" id="UP000534286">
    <property type="component" value="Unassembled WGS sequence"/>
</dbReference>
<accession>A0A7W7S081</accession>
<dbReference type="EMBL" id="JACHJU010000002">
    <property type="protein sequence ID" value="MBB4941493.1"/>
    <property type="molecule type" value="Genomic_DNA"/>
</dbReference>
<proteinExistence type="predicted"/>
<dbReference type="AlphaFoldDB" id="A0A7W7S081"/>
<evidence type="ECO:0000256" key="1">
    <source>
        <dbReference type="SAM" id="MobiDB-lite"/>
    </source>
</evidence>
<dbReference type="Pfam" id="PF01548">
    <property type="entry name" value="DEDD_Tnp_IS110"/>
    <property type="match status" value="1"/>
</dbReference>
<evidence type="ECO:0000313" key="4">
    <source>
        <dbReference type="Proteomes" id="UP000534286"/>
    </source>
</evidence>